<comment type="subcellular location">
    <subcellularLocation>
        <location evidence="1">Mitochondrion membrane</location>
    </subcellularLocation>
</comment>
<evidence type="ECO:0000256" key="5">
    <source>
        <dbReference type="ARBA" id="ARBA00023136"/>
    </source>
</evidence>
<dbReference type="InterPro" id="IPR003319">
    <property type="entry name" value="YMF19-like_N"/>
</dbReference>
<keyword evidence="3 7" id="KW-1133">Transmembrane helix</keyword>
<keyword evidence="6" id="KW-0066">ATP synthesis</keyword>
<sequence>MPQLDIVAYVGQYVWALTVLLLLFSLIVVGILPKLQEQLGLRVWAEENLIGGEEAKELKDVSESKEGLIEIFRSLCN</sequence>
<keyword evidence="2 7" id="KW-0812">Transmembrane</keyword>
<evidence type="ECO:0000313" key="9">
    <source>
        <dbReference type="EMBL" id="CAD1874626.1"/>
    </source>
</evidence>
<dbReference type="EMBL" id="LR862379">
    <property type="protein sequence ID" value="CAD1874626.1"/>
    <property type="molecule type" value="Genomic_DNA"/>
</dbReference>
<gene>
    <name evidence="9" type="primary">atp8</name>
</gene>
<dbReference type="Pfam" id="PF02326">
    <property type="entry name" value="YMF19"/>
    <property type="match status" value="1"/>
</dbReference>
<dbReference type="GO" id="GO:0031966">
    <property type="term" value="C:mitochondrial membrane"/>
    <property type="evidence" value="ECO:0007669"/>
    <property type="project" value="UniProtKB-SubCell"/>
</dbReference>
<organism evidence="9">
    <name type="scientific">Tethya wilhelma</name>
    <dbReference type="NCBI Taxonomy" id="463344"/>
    <lineage>
        <taxon>Eukaryota</taxon>
        <taxon>Metazoa</taxon>
        <taxon>Porifera</taxon>
        <taxon>Demospongiae</taxon>
        <taxon>Heteroscleromorpha</taxon>
        <taxon>Tethyida</taxon>
        <taxon>Tethyidae</taxon>
        <taxon>Tethya</taxon>
    </lineage>
</organism>
<evidence type="ECO:0000256" key="2">
    <source>
        <dbReference type="ARBA" id="ARBA00022692"/>
    </source>
</evidence>
<keyword evidence="5 7" id="KW-0472">Membrane</keyword>
<keyword evidence="4 9" id="KW-0496">Mitochondrion</keyword>
<proteinExistence type="predicted"/>
<evidence type="ECO:0000256" key="1">
    <source>
        <dbReference type="ARBA" id="ARBA00004325"/>
    </source>
</evidence>
<accession>A0A6V7QZB0</accession>
<geneLocation type="mitochondrion" evidence="9"/>
<evidence type="ECO:0000259" key="8">
    <source>
        <dbReference type="Pfam" id="PF02326"/>
    </source>
</evidence>
<feature type="domain" description="ATP synthase YMF19-like N-terminal" evidence="8">
    <location>
        <begin position="2"/>
        <end position="68"/>
    </location>
</feature>
<evidence type="ECO:0000256" key="3">
    <source>
        <dbReference type="ARBA" id="ARBA00022989"/>
    </source>
</evidence>
<evidence type="ECO:0000256" key="6">
    <source>
        <dbReference type="ARBA" id="ARBA00023310"/>
    </source>
</evidence>
<protein>
    <submittedName>
        <fullName evidence="9">Atp8</fullName>
    </submittedName>
</protein>
<dbReference type="AlphaFoldDB" id="A0A6V7QZB0"/>
<name>A0A6V7QZB0_9METZ</name>
<evidence type="ECO:0000256" key="4">
    <source>
        <dbReference type="ARBA" id="ARBA00023128"/>
    </source>
</evidence>
<reference evidence="9" key="1">
    <citation type="submission" date="2020-07" db="EMBL/GenBank/DDBJ databases">
        <authorList>
            <person name="Deister F."/>
        </authorList>
    </citation>
    <scope>NUCLEOTIDE SEQUENCE</scope>
</reference>
<evidence type="ECO:0000256" key="7">
    <source>
        <dbReference type="SAM" id="Phobius"/>
    </source>
</evidence>
<feature type="transmembrane region" description="Helical" evidence="7">
    <location>
        <begin position="12"/>
        <end position="32"/>
    </location>
</feature>
<dbReference type="GO" id="GO:0006754">
    <property type="term" value="P:ATP biosynthetic process"/>
    <property type="evidence" value="ECO:0007669"/>
    <property type="project" value="UniProtKB-KW"/>
</dbReference>